<name>A0A6J7DGN4_9ZZZZ</name>
<sequence>MTRIVWLRHGRTAWNQEGRFQGQIDIPLDDIGQAQAERAASYLIHLEPSVIVSSDLERAVQTARPLADLAGISVSTDARLRETHAGSWQGLTHGEIREQFGPSLDQWTAGVDVRPGGGETRREVGQRVSESVAEYVDTHEGKTIVVVTHGGSARAGIGMLLGLPDHLWLSLGVLANCSWSIMTPSGHQPPAPPWRLTEYNAGSLPAPVLGDDR</sequence>
<dbReference type="InterPro" id="IPR050275">
    <property type="entry name" value="PGM_Phosphatase"/>
</dbReference>
<dbReference type="EMBL" id="CAFBLM010000020">
    <property type="protein sequence ID" value="CAB4867579.1"/>
    <property type="molecule type" value="Genomic_DNA"/>
</dbReference>
<dbReference type="CDD" id="cd07067">
    <property type="entry name" value="HP_PGM_like"/>
    <property type="match status" value="1"/>
</dbReference>
<proteinExistence type="predicted"/>
<accession>A0A6J7DGN4</accession>
<dbReference type="GO" id="GO:0016791">
    <property type="term" value="F:phosphatase activity"/>
    <property type="evidence" value="ECO:0007669"/>
    <property type="project" value="TreeGrafter"/>
</dbReference>
<reference evidence="1" key="1">
    <citation type="submission" date="2020-05" db="EMBL/GenBank/DDBJ databases">
        <authorList>
            <person name="Chiriac C."/>
            <person name="Salcher M."/>
            <person name="Ghai R."/>
            <person name="Kavagutti S V."/>
        </authorList>
    </citation>
    <scope>NUCLEOTIDE SEQUENCE</scope>
</reference>
<dbReference type="Pfam" id="PF00300">
    <property type="entry name" value="His_Phos_1"/>
    <property type="match status" value="1"/>
</dbReference>
<organism evidence="1">
    <name type="scientific">freshwater metagenome</name>
    <dbReference type="NCBI Taxonomy" id="449393"/>
    <lineage>
        <taxon>unclassified sequences</taxon>
        <taxon>metagenomes</taxon>
        <taxon>ecological metagenomes</taxon>
    </lineage>
</organism>
<dbReference type="PANTHER" id="PTHR48100:SF62">
    <property type="entry name" value="GLUCOSYL-3-PHOSPHOGLYCERATE PHOSPHATASE"/>
    <property type="match status" value="1"/>
</dbReference>
<evidence type="ECO:0000313" key="1">
    <source>
        <dbReference type="EMBL" id="CAB4867579.1"/>
    </source>
</evidence>
<dbReference type="PANTHER" id="PTHR48100">
    <property type="entry name" value="BROAD-SPECIFICITY PHOSPHATASE YOR283W-RELATED"/>
    <property type="match status" value="1"/>
</dbReference>
<dbReference type="Gene3D" id="3.40.50.1240">
    <property type="entry name" value="Phosphoglycerate mutase-like"/>
    <property type="match status" value="1"/>
</dbReference>
<dbReference type="InterPro" id="IPR013078">
    <property type="entry name" value="His_Pase_superF_clade-1"/>
</dbReference>
<gene>
    <name evidence="1" type="ORF">UFOPK3401_00613</name>
</gene>
<dbReference type="SMART" id="SM00855">
    <property type="entry name" value="PGAM"/>
    <property type="match status" value="1"/>
</dbReference>
<dbReference type="GO" id="GO:0005737">
    <property type="term" value="C:cytoplasm"/>
    <property type="evidence" value="ECO:0007669"/>
    <property type="project" value="TreeGrafter"/>
</dbReference>
<dbReference type="AlphaFoldDB" id="A0A6J7DGN4"/>
<dbReference type="SUPFAM" id="SSF53254">
    <property type="entry name" value="Phosphoglycerate mutase-like"/>
    <property type="match status" value="1"/>
</dbReference>
<dbReference type="InterPro" id="IPR029033">
    <property type="entry name" value="His_PPase_superfam"/>
</dbReference>
<protein>
    <submittedName>
        <fullName evidence="1">Unannotated protein</fullName>
    </submittedName>
</protein>